<dbReference type="Pfam" id="PF10531">
    <property type="entry name" value="SLBB"/>
    <property type="match status" value="1"/>
</dbReference>
<dbReference type="Gene3D" id="3.30.1950.10">
    <property type="entry name" value="wza like domain"/>
    <property type="match status" value="1"/>
</dbReference>
<keyword evidence="9" id="KW-0406">Ion transport</keyword>
<evidence type="ECO:0000256" key="6">
    <source>
        <dbReference type="ARBA" id="ARBA00022692"/>
    </source>
</evidence>
<dbReference type="GO" id="GO:0046930">
    <property type="term" value="C:pore complex"/>
    <property type="evidence" value="ECO:0007669"/>
    <property type="project" value="UniProtKB-KW"/>
</dbReference>
<evidence type="ECO:0000256" key="10">
    <source>
        <dbReference type="ARBA" id="ARBA00023114"/>
    </source>
</evidence>
<feature type="domain" description="Soluble ligand binding" evidence="17">
    <location>
        <begin position="170"/>
        <end position="219"/>
    </location>
</feature>
<sequence length="376" mass="39615">MKILTSRMTRAVALAAVTASLSACALPRSGPTKKEIFAGSVLEQGDAFVVSVNDRVNAVTAINQQLGFSAAFQNAGVIGSDTIAPGDVLSLTIWENVDDGLLAGAGANATVLSEVQVDGAGFIFVPYAGRIKAAGNSPEAIRRLITEKLDTQTPDPQVMVTRAAGDGATVTITGKISGQGVYPIQRPTRRLTSMLAHAGGPSVEPDVAQVKVIRGTKSGVVWFQDLYDNPKYDIPLRDGDRILVEADPRSFTALGATGGQSVIPFESRNLSALEAIAQVGGLRTNSADPTGVFVFRNEPETIAKQVLGRDDIVGAQRLIYVLDLTQPNGLFLARDFLIRDGDTLYVTEAPFTQWQKTLGAITGTVSSADTLASLGE</sequence>
<dbReference type="InterPro" id="IPR003715">
    <property type="entry name" value="Poly_export_N"/>
</dbReference>
<evidence type="ECO:0000256" key="11">
    <source>
        <dbReference type="ARBA" id="ARBA00023136"/>
    </source>
</evidence>
<keyword evidence="5" id="KW-0762">Sugar transport</keyword>
<dbReference type="Pfam" id="PF02563">
    <property type="entry name" value="Poly_export"/>
    <property type="match status" value="1"/>
</dbReference>
<organism evidence="19 20">
    <name type="scientific">Celeribacter persicus</name>
    <dbReference type="NCBI Taxonomy" id="1651082"/>
    <lineage>
        <taxon>Bacteria</taxon>
        <taxon>Pseudomonadati</taxon>
        <taxon>Pseudomonadota</taxon>
        <taxon>Alphaproteobacteria</taxon>
        <taxon>Rhodobacterales</taxon>
        <taxon>Roseobacteraceae</taxon>
        <taxon>Celeribacter</taxon>
    </lineage>
</organism>
<reference evidence="19 20" key="1">
    <citation type="submission" date="2018-04" db="EMBL/GenBank/DDBJ databases">
        <title>Genomic Encyclopedia of Archaeal and Bacterial Type Strains, Phase II (KMG-II): from individual species to whole genera.</title>
        <authorList>
            <person name="Goeker M."/>
        </authorList>
    </citation>
    <scope>NUCLEOTIDE SEQUENCE [LARGE SCALE GENOMIC DNA]</scope>
    <source>
        <strain evidence="19 20">DSM 100434</strain>
    </source>
</reference>
<keyword evidence="6" id="KW-0812">Transmembrane</keyword>
<accession>A0A2T5HI99</accession>
<dbReference type="GO" id="GO:0015288">
    <property type="term" value="F:porin activity"/>
    <property type="evidence" value="ECO:0007669"/>
    <property type="project" value="UniProtKB-KW"/>
</dbReference>
<dbReference type="GO" id="GO:0009279">
    <property type="term" value="C:cell outer membrane"/>
    <property type="evidence" value="ECO:0007669"/>
    <property type="project" value="UniProtKB-SubCell"/>
</dbReference>
<dbReference type="GO" id="GO:0006811">
    <property type="term" value="P:monoatomic ion transport"/>
    <property type="evidence" value="ECO:0007669"/>
    <property type="project" value="UniProtKB-KW"/>
</dbReference>
<feature type="domain" description="SLBB" evidence="18">
    <location>
        <begin position="255"/>
        <end position="346"/>
    </location>
</feature>
<comment type="caution">
    <text evidence="19">The sequence shown here is derived from an EMBL/GenBank/DDBJ whole genome shotgun (WGS) entry which is preliminary data.</text>
</comment>
<dbReference type="InterPro" id="IPR054765">
    <property type="entry name" value="SLBB_dom"/>
</dbReference>
<evidence type="ECO:0000256" key="1">
    <source>
        <dbReference type="ARBA" id="ARBA00004571"/>
    </source>
</evidence>
<evidence type="ECO:0000313" key="20">
    <source>
        <dbReference type="Proteomes" id="UP000244077"/>
    </source>
</evidence>
<feature type="domain" description="Polysaccharide export protein N-terminal" evidence="16">
    <location>
        <begin position="82"/>
        <end position="161"/>
    </location>
</feature>
<proteinExistence type="inferred from homology"/>
<comment type="subcellular location">
    <subcellularLocation>
        <location evidence="1">Cell outer membrane</location>
        <topology evidence="1">Multi-pass membrane protein</topology>
    </subcellularLocation>
</comment>
<keyword evidence="10" id="KW-0626">Porin</keyword>
<evidence type="ECO:0000256" key="14">
    <source>
        <dbReference type="ARBA" id="ARBA00023288"/>
    </source>
</evidence>
<evidence type="ECO:0000256" key="4">
    <source>
        <dbReference type="ARBA" id="ARBA00022452"/>
    </source>
</evidence>
<dbReference type="InterPro" id="IPR049712">
    <property type="entry name" value="Poly_export"/>
</dbReference>
<keyword evidence="20" id="KW-1185">Reference proteome</keyword>
<evidence type="ECO:0000256" key="13">
    <source>
        <dbReference type="ARBA" id="ARBA00023237"/>
    </source>
</evidence>
<protein>
    <submittedName>
        <fullName evidence="19">Polysaccharide export outer membrane protein</fullName>
    </submittedName>
</protein>
<keyword evidence="13" id="KW-0998">Cell outer membrane</keyword>
<name>A0A2T5HI99_9RHOB</name>
<keyword evidence="8" id="KW-0625">Polysaccharide transport</keyword>
<keyword evidence="3" id="KW-0813">Transport</keyword>
<evidence type="ECO:0000259" key="16">
    <source>
        <dbReference type="Pfam" id="PF02563"/>
    </source>
</evidence>
<evidence type="ECO:0000256" key="9">
    <source>
        <dbReference type="ARBA" id="ARBA00023065"/>
    </source>
</evidence>
<evidence type="ECO:0000256" key="15">
    <source>
        <dbReference type="SAM" id="SignalP"/>
    </source>
</evidence>
<keyword evidence="14" id="KW-0449">Lipoprotein</keyword>
<dbReference type="GO" id="GO:0015159">
    <property type="term" value="F:polysaccharide transmembrane transporter activity"/>
    <property type="evidence" value="ECO:0007669"/>
    <property type="project" value="InterPro"/>
</dbReference>
<keyword evidence="7 15" id="KW-0732">Signal</keyword>
<evidence type="ECO:0000256" key="7">
    <source>
        <dbReference type="ARBA" id="ARBA00022729"/>
    </source>
</evidence>
<feature type="chain" id="PRO_5015692743" evidence="15">
    <location>
        <begin position="26"/>
        <end position="376"/>
    </location>
</feature>
<evidence type="ECO:0000256" key="12">
    <source>
        <dbReference type="ARBA" id="ARBA00023139"/>
    </source>
</evidence>
<dbReference type="PROSITE" id="PS51257">
    <property type="entry name" value="PROKAR_LIPOPROTEIN"/>
    <property type="match status" value="1"/>
</dbReference>
<comment type="similarity">
    <text evidence="2">Belongs to the BexD/CtrA/VexA family.</text>
</comment>
<evidence type="ECO:0000259" key="18">
    <source>
        <dbReference type="Pfam" id="PF22461"/>
    </source>
</evidence>
<evidence type="ECO:0000313" key="19">
    <source>
        <dbReference type="EMBL" id="PTQ71297.1"/>
    </source>
</evidence>
<dbReference type="EMBL" id="QAOH01000008">
    <property type="protein sequence ID" value="PTQ71297.1"/>
    <property type="molecule type" value="Genomic_DNA"/>
</dbReference>
<gene>
    <name evidence="19" type="ORF">C8N42_10871</name>
</gene>
<evidence type="ECO:0000256" key="8">
    <source>
        <dbReference type="ARBA" id="ARBA00023047"/>
    </source>
</evidence>
<keyword evidence="12" id="KW-0564">Palmitate</keyword>
<keyword evidence="11" id="KW-0472">Membrane</keyword>
<evidence type="ECO:0000259" key="17">
    <source>
        <dbReference type="Pfam" id="PF10531"/>
    </source>
</evidence>
<keyword evidence="4" id="KW-1134">Transmembrane beta strand</keyword>
<feature type="signal peptide" evidence="15">
    <location>
        <begin position="1"/>
        <end position="25"/>
    </location>
</feature>
<evidence type="ECO:0000256" key="2">
    <source>
        <dbReference type="ARBA" id="ARBA00009450"/>
    </source>
</evidence>
<dbReference type="PANTHER" id="PTHR33619">
    <property type="entry name" value="POLYSACCHARIDE EXPORT PROTEIN GFCE-RELATED"/>
    <property type="match status" value="1"/>
</dbReference>
<dbReference type="RefSeq" id="WP_245890086.1">
    <property type="nucleotide sequence ID" value="NZ_QAOH01000008.1"/>
</dbReference>
<dbReference type="Proteomes" id="UP000244077">
    <property type="component" value="Unassembled WGS sequence"/>
</dbReference>
<dbReference type="Gene3D" id="3.10.560.10">
    <property type="entry name" value="Outer membrane lipoprotein wza domain like"/>
    <property type="match status" value="2"/>
</dbReference>
<dbReference type="PANTHER" id="PTHR33619:SF3">
    <property type="entry name" value="POLYSACCHARIDE EXPORT PROTEIN GFCE-RELATED"/>
    <property type="match status" value="1"/>
</dbReference>
<evidence type="ECO:0000256" key="3">
    <source>
        <dbReference type="ARBA" id="ARBA00022448"/>
    </source>
</evidence>
<dbReference type="InterPro" id="IPR019554">
    <property type="entry name" value="Soluble_ligand-bd"/>
</dbReference>
<dbReference type="AlphaFoldDB" id="A0A2T5HI99"/>
<evidence type="ECO:0000256" key="5">
    <source>
        <dbReference type="ARBA" id="ARBA00022597"/>
    </source>
</evidence>
<dbReference type="Pfam" id="PF22461">
    <property type="entry name" value="SLBB_2"/>
    <property type="match status" value="1"/>
</dbReference>